<sequence>MPAAANITVKKSDGTTDIVWTAIAASGGDKSPAYFRSDTATGTVGQKPIFSVVARQNAAGDVRRVDVSGSFPSVYTNASTGQSEVRSKMNFSGSFAVPQNITAADINEFSAQIPNLIASALIKATIAAGFAPT</sequence>
<dbReference type="EMBL" id="MN033733">
    <property type="protein sequence ID" value="QDH87937.1"/>
    <property type="molecule type" value="Genomic_RNA"/>
</dbReference>
<protein>
    <submittedName>
        <fullName evidence="1">Uncharacterized protein</fullName>
    </submittedName>
</protein>
<accession>A0A514D2T7</accession>
<organism evidence="1">
    <name type="scientific">Leviviridae sp</name>
    <dbReference type="NCBI Taxonomy" id="2027243"/>
    <lineage>
        <taxon>Viruses</taxon>
        <taxon>Riboviria</taxon>
        <taxon>Orthornavirae</taxon>
        <taxon>Lenarviricota</taxon>
        <taxon>Leviviricetes</taxon>
        <taxon>Norzivirales</taxon>
        <taxon>Fiersviridae</taxon>
    </lineage>
</organism>
<reference evidence="1" key="1">
    <citation type="submission" date="2019-05" db="EMBL/GenBank/DDBJ databases">
        <title>Metatranscriptomic reconstruction reveals RNA viruses with the potential to shape carbon cycling in soil.</title>
        <authorList>
            <person name="Starr E.P."/>
            <person name="Nuccio E."/>
            <person name="Pett-Ridge J."/>
            <person name="Banfield J.F."/>
            <person name="Firestone M.K."/>
        </authorList>
    </citation>
    <scope>NUCLEOTIDE SEQUENCE</scope>
    <source>
        <strain evidence="1">H1_Bulk_29_scaffold_504</strain>
    </source>
</reference>
<name>A0A514D2T7_9VIRU</name>
<proteinExistence type="predicted"/>
<evidence type="ECO:0000313" key="1">
    <source>
        <dbReference type="EMBL" id="QDH87937.1"/>
    </source>
</evidence>
<gene>
    <name evidence="1" type="ORF">H1Bulk29504_000002</name>
</gene>